<comment type="caution">
    <text evidence="1">The sequence shown here is derived from an EMBL/GenBank/DDBJ whole genome shotgun (WGS) entry which is preliminary data.</text>
</comment>
<gene>
    <name evidence="1" type="ORF">PACILC2_49200</name>
</gene>
<evidence type="ECO:0000313" key="1">
    <source>
        <dbReference type="EMBL" id="GIQ66352.1"/>
    </source>
</evidence>
<organism evidence="1 2">
    <name type="scientific">Paenibacillus cisolokensis</name>
    <dbReference type="NCBI Taxonomy" id="1658519"/>
    <lineage>
        <taxon>Bacteria</taxon>
        <taxon>Bacillati</taxon>
        <taxon>Bacillota</taxon>
        <taxon>Bacilli</taxon>
        <taxon>Bacillales</taxon>
        <taxon>Paenibacillaceae</taxon>
        <taxon>Paenibacillus</taxon>
    </lineage>
</organism>
<sequence length="193" mass="22112">MYRHSREPGEAVIIHRLPSSYNLTYSPNLQEMVYIIEKLKEEGSIERTGTTFRLTEKGWKEAKHSMSGKKLKPCCVLMPAIEEQRKTWTLHVLPKIEQCGYFPQMPDNSDDVRYGDQMIRLISESKLLIADLTGHPAEVYFGGGIALGLDIPVIWTVHRTDADRLSVNSERIRPFVWEEPDEVAAMVQQRLNG</sequence>
<evidence type="ECO:0000313" key="2">
    <source>
        <dbReference type="Proteomes" id="UP000680304"/>
    </source>
</evidence>
<accession>A0ABQ4NDR8</accession>
<dbReference type="Proteomes" id="UP000680304">
    <property type="component" value="Unassembled WGS sequence"/>
</dbReference>
<name>A0ABQ4NDR8_9BACL</name>
<protein>
    <submittedName>
        <fullName evidence="1">Uncharacterized protein</fullName>
    </submittedName>
</protein>
<dbReference type="EMBL" id="BOVJ01000175">
    <property type="protein sequence ID" value="GIQ66352.1"/>
    <property type="molecule type" value="Genomic_DNA"/>
</dbReference>
<dbReference type="RefSeq" id="WP_244863742.1">
    <property type="nucleotide sequence ID" value="NZ_BOVJ01000175.1"/>
</dbReference>
<reference evidence="1 2" key="1">
    <citation type="submission" date="2021-04" db="EMBL/GenBank/DDBJ databases">
        <title>Draft genome sequence of Paenibacillus cisolokensis, LC2-13A.</title>
        <authorList>
            <person name="Uke A."/>
            <person name="Chhe C."/>
            <person name="Baramee S."/>
            <person name="Kosugi A."/>
        </authorList>
    </citation>
    <scope>NUCLEOTIDE SEQUENCE [LARGE SCALE GENOMIC DNA]</scope>
    <source>
        <strain evidence="1 2">LC2-13A</strain>
    </source>
</reference>
<keyword evidence="2" id="KW-1185">Reference proteome</keyword>
<proteinExistence type="predicted"/>